<dbReference type="GO" id="GO:0008168">
    <property type="term" value="F:methyltransferase activity"/>
    <property type="evidence" value="ECO:0007669"/>
    <property type="project" value="UniProtKB-KW"/>
</dbReference>
<dbReference type="Gene3D" id="3.40.50.12710">
    <property type="match status" value="1"/>
</dbReference>
<dbReference type="Proteomes" id="UP001500620">
    <property type="component" value="Unassembled WGS sequence"/>
</dbReference>
<keyword evidence="4" id="KW-1185">Reference proteome</keyword>
<dbReference type="InterPro" id="IPR029063">
    <property type="entry name" value="SAM-dependent_MTases_sf"/>
</dbReference>
<keyword evidence="2" id="KW-0808">Transferase</keyword>
<evidence type="ECO:0000256" key="2">
    <source>
        <dbReference type="ARBA" id="ARBA00022679"/>
    </source>
</evidence>
<accession>A0ABP8D459</accession>
<dbReference type="EMBL" id="BAABAT010000004">
    <property type="protein sequence ID" value="GAA4246885.1"/>
    <property type="molecule type" value="Genomic_DNA"/>
</dbReference>
<dbReference type="Pfam" id="PF02636">
    <property type="entry name" value="Methyltransf_28"/>
    <property type="match status" value="1"/>
</dbReference>
<organism evidence="3 4">
    <name type="scientific">Dactylosporangium darangshiense</name>
    <dbReference type="NCBI Taxonomy" id="579108"/>
    <lineage>
        <taxon>Bacteria</taxon>
        <taxon>Bacillati</taxon>
        <taxon>Actinomycetota</taxon>
        <taxon>Actinomycetes</taxon>
        <taxon>Micromonosporales</taxon>
        <taxon>Micromonosporaceae</taxon>
        <taxon>Dactylosporangium</taxon>
    </lineage>
</organism>
<dbReference type="InterPro" id="IPR003788">
    <property type="entry name" value="NDUFAF7"/>
</dbReference>
<reference evidence="4" key="1">
    <citation type="journal article" date="2019" name="Int. J. Syst. Evol. Microbiol.">
        <title>The Global Catalogue of Microorganisms (GCM) 10K type strain sequencing project: providing services to taxonomists for standard genome sequencing and annotation.</title>
        <authorList>
            <consortium name="The Broad Institute Genomics Platform"/>
            <consortium name="The Broad Institute Genome Sequencing Center for Infectious Disease"/>
            <person name="Wu L."/>
            <person name="Ma J."/>
        </authorList>
    </citation>
    <scope>NUCLEOTIDE SEQUENCE [LARGE SCALE GENOMIC DNA]</scope>
    <source>
        <strain evidence="4">JCM 17441</strain>
    </source>
</reference>
<proteinExistence type="predicted"/>
<comment type="caution">
    <text evidence="3">The sequence shown here is derived from an EMBL/GenBank/DDBJ whole genome shotgun (WGS) entry which is preliminary data.</text>
</comment>
<protein>
    <submittedName>
        <fullName evidence="3">SAM-dependent methyltransferase</fullName>
    </submittedName>
</protein>
<dbReference type="PANTHER" id="PTHR12049:SF7">
    <property type="entry name" value="PROTEIN ARGININE METHYLTRANSFERASE NDUFAF7, MITOCHONDRIAL"/>
    <property type="match status" value="1"/>
</dbReference>
<dbReference type="SUPFAM" id="SSF53335">
    <property type="entry name" value="S-adenosyl-L-methionine-dependent methyltransferases"/>
    <property type="match status" value="1"/>
</dbReference>
<evidence type="ECO:0000256" key="1">
    <source>
        <dbReference type="ARBA" id="ARBA00022603"/>
    </source>
</evidence>
<dbReference type="InterPro" id="IPR038375">
    <property type="entry name" value="NDUFAF7_sf"/>
</dbReference>
<dbReference type="PANTHER" id="PTHR12049">
    <property type="entry name" value="PROTEIN ARGININE METHYLTRANSFERASE NDUFAF7, MITOCHONDRIAL"/>
    <property type="match status" value="1"/>
</dbReference>
<sequence length="304" mass="32026">MEAALYGPDGFFVRNAPADHFRTSALASPLFASAIATLLGRLDEALGRPDPLDLVDVGAGRGELLVGVLAALPAEVRARVRATGVEQAPRPGELPSTIEWRASVPTGVTGLLMATEWLDNVPVDIVELDEHFRRRYLQCSPDGVQSLGAEASAADAAWLDRWWPLDGAPPGARAEIGAPRDEAWASAVASVRRGLALAVDYGHFAADRPLFGSLTGFRAGREVPPVPDGSCDLTVSVALDSLGSPTLPQRDALRLLGVDGTRPPLAMASSDPARYVRALASASAAAELTDPSGLGGHHWIMHWV</sequence>
<keyword evidence="1 3" id="KW-0489">Methyltransferase</keyword>
<evidence type="ECO:0000313" key="3">
    <source>
        <dbReference type="EMBL" id="GAA4246885.1"/>
    </source>
</evidence>
<dbReference type="GO" id="GO:0032259">
    <property type="term" value="P:methylation"/>
    <property type="evidence" value="ECO:0007669"/>
    <property type="project" value="UniProtKB-KW"/>
</dbReference>
<dbReference type="RefSeq" id="WP_345124574.1">
    <property type="nucleotide sequence ID" value="NZ_BAABAT010000004.1"/>
</dbReference>
<evidence type="ECO:0000313" key="4">
    <source>
        <dbReference type="Proteomes" id="UP001500620"/>
    </source>
</evidence>
<gene>
    <name evidence="3" type="ORF">GCM10022255_020490</name>
</gene>
<name>A0ABP8D459_9ACTN</name>